<dbReference type="SUPFAM" id="SSF89550">
    <property type="entry name" value="PHP domain-like"/>
    <property type="match status" value="1"/>
</dbReference>
<protein>
    <recommendedName>
        <fullName evidence="1">Polymerase/histidinol phosphatase N-terminal domain-containing protein</fullName>
    </recommendedName>
</protein>
<dbReference type="STRING" id="908809.ABG79_01399"/>
<dbReference type="SMART" id="SM00481">
    <property type="entry name" value="POLIIIAc"/>
    <property type="match status" value="1"/>
</dbReference>
<dbReference type="InterPro" id="IPR016195">
    <property type="entry name" value="Pol/histidinol_Pase-like"/>
</dbReference>
<reference evidence="2 3" key="1">
    <citation type="submission" date="2015-09" db="EMBL/GenBank/DDBJ databases">
        <title>Draft genome sequence of a Caloramator mitchellensis, a moderate thermophile from the Great Artesian Basin of Australia.</title>
        <authorList>
            <person name="Patel B.K."/>
        </authorList>
    </citation>
    <scope>NUCLEOTIDE SEQUENCE [LARGE SCALE GENOMIC DNA]</scope>
    <source>
        <strain evidence="2 3">VF08</strain>
    </source>
</reference>
<gene>
    <name evidence="2" type="ORF">ABG79_01399</name>
</gene>
<evidence type="ECO:0000313" key="3">
    <source>
        <dbReference type="Proteomes" id="UP000052015"/>
    </source>
</evidence>
<dbReference type="EMBL" id="LKHP01000006">
    <property type="protein sequence ID" value="KRQ86908.1"/>
    <property type="molecule type" value="Genomic_DNA"/>
</dbReference>
<dbReference type="InterPro" id="IPR003141">
    <property type="entry name" value="Pol/His_phosphatase_N"/>
</dbReference>
<proteinExistence type="predicted"/>
<dbReference type="GO" id="GO:0035312">
    <property type="term" value="F:5'-3' DNA exonuclease activity"/>
    <property type="evidence" value="ECO:0007669"/>
    <property type="project" value="TreeGrafter"/>
</dbReference>
<dbReference type="RefSeq" id="WP_057978503.1">
    <property type="nucleotide sequence ID" value="NZ_LKHP01000006.1"/>
</dbReference>
<feature type="domain" description="Polymerase/histidinol phosphatase N-terminal" evidence="1">
    <location>
        <begin position="5"/>
        <end position="70"/>
    </location>
</feature>
<evidence type="ECO:0000313" key="2">
    <source>
        <dbReference type="EMBL" id="KRQ86908.1"/>
    </source>
</evidence>
<organism evidence="2 3">
    <name type="scientific">Caloramator mitchellensis</name>
    <dbReference type="NCBI Taxonomy" id="908809"/>
    <lineage>
        <taxon>Bacteria</taxon>
        <taxon>Bacillati</taxon>
        <taxon>Bacillota</taxon>
        <taxon>Clostridia</taxon>
        <taxon>Eubacteriales</taxon>
        <taxon>Clostridiaceae</taxon>
        <taxon>Caloramator</taxon>
    </lineage>
</organism>
<name>A0A0R3K0Y4_CALMK</name>
<dbReference type="Proteomes" id="UP000052015">
    <property type="component" value="Unassembled WGS sequence"/>
</dbReference>
<dbReference type="InterPro" id="IPR004013">
    <property type="entry name" value="PHP_dom"/>
</dbReference>
<accession>A0A0R3K0Y4</accession>
<dbReference type="InterPro" id="IPR052018">
    <property type="entry name" value="PHP_domain"/>
</dbReference>
<dbReference type="OrthoDB" id="9791620at2"/>
<dbReference type="GO" id="GO:0004534">
    <property type="term" value="F:5'-3' RNA exonuclease activity"/>
    <property type="evidence" value="ECO:0007669"/>
    <property type="project" value="TreeGrafter"/>
</dbReference>
<dbReference type="PANTHER" id="PTHR42924:SF3">
    <property type="entry name" value="POLYMERASE_HISTIDINOL PHOSPHATASE N-TERMINAL DOMAIN-CONTAINING PROTEIN"/>
    <property type="match status" value="1"/>
</dbReference>
<sequence length="231" mass="25922">MLNKGDFHVHSNASDGKYSPTEIIILSKINGLDVIAIADHNTTSGISEAIEAGKKYDVSVIPAVELSTRFNNESVHLLGYFKNNMYQDDTFKEILHLIKLHRYKKAKKILENFINIEIKEGALSVLEGINLLKSFGASVVLAHPMRISNNNINQILKLPFDGIEAKYSNTNLRTTFYFITLALTRFSFYTAGSDFHSVKSKNSKHSFIGTVYLNNSEIEIFLNKSGAMILK</sequence>
<dbReference type="Gene3D" id="3.20.20.140">
    <property type="entry name" value="Metal-dependent hydrolases"/>
    <property type="match status" value="1"/>
</dbReference>
<dbReference type="PANTHER" id="PTHR42924">
    <property type="entry name" value="EXONUCLEASE"/>
    <property type="match status" value="1"/>
</dbReference>
<evidence type="ECO:0000259" key="1">
    <source>
        <dbReference type="SMART" id="SM00481"/>
    </source>
</evidence>
<dbReference type="Pfam" id="PF02811">
    <property type="entry name" value="PHP"/>
    <property type="match status" value="1"/>
</dbReference>
<keyword evidence="3" id="KW-1185">Reference proteome</keyword>
<dbReference type="CDD" id="cd07438">
    <property type="entry name" value="PHP_HisPPase_AMP"/>
    <property type="match status" value="1"/>
</dbReference>
<dbReference type="AlphaFoldDB" id="A0A0R3K0Y4"/>
<comment type="caution">
    <text evidence="2">The sequence shown here is derived from an EMBL/GenBank/DDBJ whole genome shotgun (WGS) entry which is preliminary data.</text>
</comment>